<dbReference type="Proteomes" id="UP000807469">
    <property type="component" value="Unassembled WGS sequence"/>
</dbReference>
<evidence type="ECO:0000256" key="2">
    <source>
        <dbReference type="ARBA" id="ARBA00022692"/>
    </source>
</evidence>
<evidence type="ECO:0000256" key="3">
    <source>
        <dbReference type="ARBA" id="ARBA00022989"/>
    </source>
</evidence>
<proteinExistence type="predicted"/>
<dbReference type="Gene3D" id="1.20.1740.10">
    <property type="entry name" value="Amino acid/polyamine transporter I"/>
    <property type="match status" value="1"/>
</dbReference>
<sequence>MGTIIKARKVGLGQFDQSRYDHWPYHSWYRGPCHDPISFRHWKDPGPFVQYRGIAGAKGRFLSFCSVLTRAAFSFVGTETVAIAAGEAKNPGRNIPKAINRVSALCEYLPNDVIQGFYCSTYVLGTTVIGLLVPSNDPGLNQASTKGTAAASPFAVAIERAGIKALPSVVNACLITSASSAASSDIYTGSRVLCIRI</sequence>
<dbReference type="PANTHER" id="PTHR43341:SF20">
    <property type="entry name" value="AAT FAMILY AMINO ACID TRANSPORTER"/>
    <property type="match status" value="1"/>
</dbReference>
<dbReference type="InterPro" id="IPR004841">
    <property type="entry name" value="AA-permease/SLC12A_dom"/>
</dbReference>
<gene>
    <name evidence="6" type="ORF">BDN70DRAFT_932059</name>
</gene>
<evidence type="ECO:0000256" key="4">
    <source>
        <dbReference type="ARBA" id="ARBA00023136"/>
    </source>
</evidence>
<keyword evidence="4" id="KW-0472">Membrane</keyword>
<evidence type="ECO:0000256" key="1">
    <source>
        <dbReference type="ARBA" id="ARBA00004141"/>
    </source>
</evidence>
<dbReference type="PANTHER" id="PTHR43341">
    <property type="entry name" value="AMINO ACID PERMEASE"/>
    <property type="match status" value="1"/>
</dbReference>
<organism evidence="6 7">
    <name type="scientific">Pholiota conissans</name>
    <dbReference type="NCBI Taxonomy" id="109636"/>
    <lineage>
        <taxon>Eukaryota</taxon>
        <taxon>Fungi</taxon>
        <taxon>Dikarya</taxon>
        <taxon>Basidiomycota</taxon>
        <taxon>Agaricomycotina</taxon>
        <taxon>Agaricomycetes</taxon>
        <taxon>Agaricomycetidae</taxon>
        <taxon>Agaricales</taxon>
        <taxon>Agaricineae</taxon>
        <taxon>Strophariaceae</taxon>
        <taxon>Pholiota</taxon>
    </lineage>
</organism>
<dbReference type="OrthoDB" id="10062876at2759"/>
<keyword evidence="2" id="KW-0812">Transmembrane</keyword>
<feature type="domain" description="Amino acid permease/ SLC12A" evidence="5">
    <location>
        <begin position="34"/>
        <end position="194"/>
    </location>
</feature>
<keyword evidence="7" id="KW-1185">Reference proteome</keyword>
<dbReference type="GO" id="GO:0015171">
    <property type="term" value="F:amino acid transmembrane transporter activity"/>
    <property type="evidence" value="ECO:0007669"/>
    <property type="project" value="TreeGrafter"/>
</dbReference>
<evidence type="ECO:0000313" key="7">
    <source>
        <dbReference type="Proteomes" id="UP000807469"/>
    </source>
</evidence>
<dbReference type="Pfam" id="PF00324">
    <property type="entry name" value="AA_permease"/>
    <property type="match status" value="1"/>
</dbReference>
<dbReference type="EMBL" id="MU155201">
    <property type="protein sequence ID" value="KAF9480058.1"/>
    <property type="molecule type" value="Genomic_DNA"/>
</dbReference>
<accession>A0A9P5Z3M2</accession>
<dbReference type="InterPro" id="IPR050524">
    <property type="entry name" value="APC_YAT"/>
</dbReference>
<dbReference type="AlphaFoldDB" id="A0A9P5Z3M2"/>
<reference evidence="6" key="1">
    <citation type="submission" date="2020-11" db="EMBL/GenBank/DDBJ databases">
        <authorList>
            <consortium name="DOE Joint Genome Institute"/>
            <person name="Ahrendt S."/>
            <person name="Riley R."/>
            <person name="Andreopoulos W."/>
            <person name="Labutti K."/>
            <person name="Pangilinan J."/>
            <person name="Ruiz-Duenas F.J."/>
            <person name="Barrasa J.M."/>
            <person name="Sanchez-Garcia M."/>
            <person name="Camarero S."/>
            <person name="Miyauchi S."/>
            <person name="Serrano A."/>
            <person name="Linde D."/>
            <person name="Babiker R."/>
            <person name="Drula E."/>
            <person name="Ayuso-Fernandez I."/>
            <person name="Pacheco R."/>
            <person name="Padilla G."/>
            <person name="Ferreira P."/>
            <person name="Barriuso J."/>
            <person name="Kellner H."/>
            <person name="Castanera R."/>
            <person name="Alfaro M."/>
            <person name="Ramirez L."/>
            <person name="Pisabarro A.G."/>
            <person name="Kuo A."/>
            <person name="Tritt A."/>
            <person name="Lipzen A."/>
            <person name="He G."/>
            <person name="Yan M."/>
            <person name="Ng V."/>
            <person name="Cullen D."/>
            <person name="Martin F."/>
            <person name="Rosso M.-N."/>
            <person name="Henrissat B."/>
            <person name="Hibbett D."/>
            <person name="Martinez A.T."/>
            <person name="Grigoriev I.V."/>
        </authorList>
    </citation>
    <scope>NUCLEOTIDE SEQUENCE</scope>
    <source>
        <strain evidence="6">CIRM-BRFM 674</strain>
    </source>
</reference>
<keyword evidence="3" id="KW-1133">Transmembrane helix</keyword>
<name>A0A9P5Z3M2_9AGAR</name>
<evidence type="ECO:0000313" key="6">
    <source>
        <dbReference type="EMBL" id="KAF9480058.1"/>
    </source>
</evidence>
<protein>
    <recommendedName>
        <fullName evidence="5">Amino acid permease/ SLC12A domain-containing protein</fullName>
    </recommendedName>
</protein>
<evidence type="ECO:0000259" key="5">
    <source>
        <dbReference type="Pfam" id="PF00324"/>
    </source>
</evidence>
<comment type="caution">
    <text evidence="6">The sequence shown here is derived from an EMBL/GenBank/DDBJ whole genome shotgun (WGS) entry which is preliminary data.</text>
</comment>
<dbReference type="GO" id="GO:0016020">
    <property type="term" value="C:membrane"/>
    <property type="evidence" value="ECO:0007669"/>
    <property type="project" value="UniProtKB-SubCell"/>
</dbReference>
<comment type="subcellular location">
    <subcellularLocation>
        <location evidence="1">Membrane</location>
        <topology evidence="1">Multi-pass membrane protein</topology>
    </subcellularLocation>
</comment>